<sequence length="1061" mass="116489">MVHLRVDGGAKNNPEDGDEWPILFLSLFPSTETWIVGAPTANENRKRGKWIQPRRVKAISDLCLWFCSPPLLWQLRNHYTLSITPNFDTHVFAGNLEAVLRVAHSVRDITFNSDDLTIHKVEIRDSASAVIPNNHELKGDKLIIHAAGLLPEEEILVNIDFSGVMGEQLMGFYHCQYVDGLGQTQQMCATQFEAAMARKAFPCIDQPDAKAIFILQLRIPKQLTALSNMPVESVVELPETKEIEVRFQPTPPMSTYLLAWCVGQFERVSEQWGETLVSVYTTPGQIGRARYSLDLAVRTLKFLADFTRVQYPLPKMDLVAIPDFGMGAMENWGLVTFREVYLLVDPAMCSQAALRGVATVVVHELVHQWFGNLVTPFWWDNLWLNEGFAEFMSYLVIARFYPGWDAWANLVEEGQLVGLEADGLHSTHPIESCATIRMLYEAIGPDAFRDGLTAYLRDNQFSNATSDDLWRYFAKSSATDVKVRTAIIKPGYPLVSVAMLPSGPAHLRLQVRQSRFFSDGGAEEGAPLRWVVPLSVAVQWAGEPRPHHHSIRLEAEEAVMELPIPTGQSAEGLQWLLVNPRRTGFFRVRYEDPAMLARLHAPMLAKAHSREDTCLTHACALQTHPLAPPAHDSPPRSTSTTPGPVLTHSCPPHTPPTDPQQLDDADRLGLLSDTAALCTSLVLPPTCFLELLQGGMPGERGYYVWRTAIQETRSLMMLLSNARTKEPLRTEPLLARCRQLLTDLIVPALEAIGWADDASHSTSLTNVLRDLLCRTLIWLGHQPTIARAAAPFAHQMLDATDHPSLTTLATRVAEIPANLREAAFAAALCAAPDAAERRQVVDRLLEVYGSNESGIGPEEKRSALRALSSYAPTEADLVGFLTQHALPAPPAVPVPPASPAAASAGPAPSPPLGGSTAPAGTAGQPTVRTQDLTVLLITAASNGQPHAARTVWQWVLGHYAELAPRMSAFARVMALPEVIRHMSTAVVGGHPGEEVEEMRSLFIRYPDAVPTRTHDQMSEQLRINNRWLLGALPALIHWAAATPAPASAPEAPAPQAPSASS</sequence>
<feature type="region of interest" description="Disordered" evidence="8">
    <location>
        <begin position="625"/>
        <end position="664"/>
    </location>
</feature>
<name>A0ABQ8UFP6_9EUKA</name>
<feature type="compositionally biased region" description="Low complexity" evidence="8">
    <location>
        <begin position="899"/>
        <end position="923"/>
    </location>
</feature>
<dbReference type="Proteomes" id="UP001141327">
    <property type="component" value="Unassembled WGS sequence"/>
</dbReference>
<evidence type="ECO:0000256" key="3">
    <source>
        <dbReference type="ARBA" id="ARBA00022670"/>
    </source>
</evidence>
<comment type="similarity">
    <text evidence="2">Belongs to the peptidase M1 family.</text>
</comment>
<dbReference type="Pfam" id="PF17900">
    <property type="entry name" value="Peptidase_M1_N"/>
    <property type="match status" value="1"/>
</dbReference>
<keyword evidence="4" id="KW-0479">Metal-binding</keyword>
<comment type="caution">
    <text evidence="12">The sequence shown here is derived from an EMBL/GenBank/DDBJ whole genome shotgun (WGS) entry which is preliminary data.</text>
</comment>
<dbReference type="InterPro" id="IPR001930">
    <property type="entry name" value="Peptidase_M1"/>
</dbReference>
<dbReference type="Pfam" id="PF11838">
    <property type="entry name" value="ERAP1_C"/>
    <property type="match status" value="1"/>
</dbReference>
<proteinExistence type="inferred from homology"/>
<evidence type="ECO:0000256" key="1">
    <source>
        <dbReference type="ARBA" id="ARBA00001947"/>
    </source>
</evidence>
<evidence type="ECO:0000256" key="4">
    <source>
        <dbReference type="ARBA" id="ARBA00022723"/>
    </source>
</evidence>
<dbReference type="Gene3D" id="1.10.390.10">
    <property type="entry name" value="Neutral Protease Domain 2"/>
    <property type="match status" value="1"/>
</dbReference>
<evidence type="ECO:0000256" key="6">
    <source>
        <dbReference type="ARBA" id="ARBA00022833"/>
    </source>
</evidence>
<dbReference type="InterPro" id="IPR024571">
    <property type="entry name" value="ERAP1-like_C_dom"/>
</dbReference>
<evidence type="ECO:0000259" key="10">
    <source>
        <dbReference type="Pfam" id="PF11838"/>
    </source>
</evidence>
<keyword evidence="6" id="KW-0862">Zinc</keyword>
<evidence type="ECO:0000313" key="13">
    <source>
        <dbReference type="Proteomes" id="UP001141327"/>
    </source>
</evidence>
<dbReference type="GO" id="GO:0004177">
    <property type="term" value="F:aminopeptidase activity"/>
    <property type="evidence" value="ECO:0007669"/>
    <property type="project" value="UniProtKB-KW"/>
</dbReference>
<dbReference type="InterPro" id="IPR042097">
    <property type="entry name" value="Aminopeptidase_N-like_N_sf"/>
</dbReference>
<evidence type="ECO:0000256" key="7">
    <source>
        <dbReference type="ARBA" id="ARBA00023049"/>
    </source>
</evidence>
<dbReference type="PANTHER" id="PTHR11533">
    <property type="entry name" value="PROTEASE M1 ZINC METALLOPROTEASE"/>
    <property type="match status" value="1"/>
</dbReference>
<dbReference type="SUPFAM" id="SSF55486">
    <property type="entry name" value="Metalloproteases ('zincins'), catalytic domain"/>
    <property type="match status" value="1"/>
</dbReference>
<dbReference type="EMBL" id="JAPMOS010000034">
    <property type="protein sequence ID" value="KAJ4458095.1"/>
    <property type="molecule type" value="Genomic_DNA"/>
</dbReference>
<feature type="region of interest" description="Disordered" evidence="8">
    <location>
        <begin position="891"/>
        <end position="924"/>
    </location>
</feature>
<dbReference type="InterPro" id="IPR050344">
    <property type="entry name" value="Peptidase_M1_aminopeptidases"/>
</dbReference>
<feature type="domain" description="Peptidase M1 membrane alanine aminopeptidase" evidence="9">
    <location>
        <begin position="291"/>
        <end position="482"/>
    </location>
</feature>
<dbReference type="PRINTS" id="PR00756">
    <property type="entry name" value="ALADIPTASE"/>
</dbReference>
<evidence type="ECO:0000256" key="5">
    <source>
        <dbReference type="ARBA" id="ARBA00022801"/>
    </source>
</evidence>
<dbReference type="PANTHER" id="PTHR11533:SF299">
    <property type="entry name" value="AMINOPEPTIDASE"/>
    <property type="match status" value="1"/>
</dbReference>
<evidence type="ECO:0000259" key="11">
    <source>
        <dbReference type="Pfam" id="PF17900"/>
    </source>
</evidence>
<gene>
    <name evidence="12" type="ORF">PAPYR_6207</name>
</gene>
<evidence type="ECO:0000256" key="2">
    <source>
        <dbReference type="ARBA" id="ARBA00010136"/>
    </source>
</evidence>
<feature type="domain" description="ERAP1-like C-terminal" evidence="10">
    <location>
        <begin position="660"/>
        <end position="869"/>
    </location>
</feature>
<evidence type="ECO:0000313" key="12">
    <source>
        <dbReference type="EMBL" id="KAJ4458095.1"/>
    </source>
</evidence>
<keyword evidence="12" id="KW-0031">Aminopeptidase</keyword>
<protein>
    <submittedName>
        <fullName evidence="12">Aminopeptidase M1-D</fullName>
    </submittedName>
</protein>
<dbReference type="InterPro" id="IPR027268">
    <property type="entry name" value="Peptidase_M4/M1_CTD_sf"/>
</dbReference>
<accession>A0ABQ8UFP6</accession>
<keyword evidence="5" id="KW-0378">Hydrolase</keyword>
<dbReference type="InterPro" id="IPR014782">
    <property type="entry name" value="Peptidase_M1_dom"/>
</dbReference>
<reference evidence="12" key="1">
    <citation type="journal article" date="2022" name="bioRxiv">
        <title>Genomics of Preaxostyla Flagellates Illuminates Evolutionary Transitions and the Path Towards Mitochondrial Loss.</title>
        <authorList>
            <person name="Novak L.V.F."/>
            <person name="Treitli S.C."/>
            <person name="Pyrih J."/>
            <person name="Halakuc P."/>
            <person name="Pipaliya S.V."/>
            <person name="Vacek V."/>
            <person name="Brzon O."/>
            <person name="Soukal P."/>
            <person name="Eme L."/>
            <person name="Dacks J.B."/>
            <person name="Karnkowska A."/>
            <person name="Elias M."/>
            <person name="Hampl V."/>
        </authorList>
    </citation>
    <scope>NUCLEOTIDE SEQUENCE</scope>
    <source>
        <strain evidence="12">RCP-MX</strain>
    </source>
</reference>
<comment type="cofactor">
    <cofactor evidence="1">
        <name>Zn(2+)</name>
        <dbReference type="ChEBI" id="CHEBI:29105"/>
    </cofactor>
</comment>
<organism evidence="12 13">
    <name type="scientific">Paratrimastix pyriformis</name>
    <dbReference type="NCBI Taxonomy" id="342808"/>
    <lineage>
        <taxon>Eukaryota</taxon>
        <taxon>Metamonada</taxon>
        <taxon>Preaxostyla</taxon>
        <taxon>Paratrimastigidae</taxon>
        <taxon>Paratrimastix</taxon>
    </lineage>
</organism>
<dbReference type="SUPFAM" id="SSF63737">
    <property type="entry name" value="Leukotriene A4 hydrolase N-terminal domain"/>
    <property type="match status" value="1"/>
</dbReference>
<dbReference type="CDD" id="cd09601">
    <property type="entry name" value="M1_APN-Q_like"/>
    <property type="match status" value="1"/>
</dbReference>
<dbReference type="InterPro" id="IPR034016">
    <property type="entry name" value="M1_APN-typ"/>
</dbReference>
<keyword evidence="7" id="KW-0482">Metalloprotease</keyword>
<dbReference type="Pfam" id="PF01433">
    <property type="entry name" value="Peptidase_M1"/>
    <property type="match status" value="1"/>
</dbReference>
<dbReference type="Gene3D" id="2.60.40.1730">
    <property type="entry name" value="tricorn interacting facor f3 domain"/>
    <property type="match status" value="1"/>
</dbReference>
<feature type="domain" description="Aminopeptidase N-like N-terminal" evidence="11">
    <location>
        <begin position="77"/>
        <end position="257"/>
    </location>
</feature>
<evidence type="ECO:0000256" key="8">
    <source>
        <dbReference type="SAM" id="MobiDB-lite"/>
    </source>
</evidence>
<dbReference type="InterPro" id="IPR045357">
    <property type="entry name" value="Aminopeptidase_N-like_N"/>
</dbReference>
<dbReference type="Gene3D" id="2.60.40.1910">
    <property type="match status" value="1"/>
</dbReference>
<dbReference type="Gene3D" id="1.25.50.20">
    <property type="match status" value="2"/>
</dbReference>
<keyword evidence="13" id="KW-1185">Reference proteome</keyword>
<evidence type="ECO:0000259" key="9">
    <source>
        <dbReference type="Pfam" id="PF01433"/>
    </source>
</evidence>
<keyword evidence="3" id="KW-0645">Protease</keyword>